<protein>
    <submittedName>
        <fullName evidence="1">Uncharacterized protein</fullName>
    </submittedName>
</protein>
<keyword evidence="2" id="KW-1185">Reference proteome</keyword>
<gene>
    <name evidence="1" type="ORF">DCAR_0729148</name>
</gene>
<reference evidence="1" key="2">
    <citation type="submission" date="2022-03" db="EMBL/GenBank/DDBJ databases">
        <title>Draft title - Genomic analysis of global carrot germplasm unveils the trajectory of domestication and the origin of high carotenoid orange carrot.</title>
        <authorList>
            <person name="Iorizzo M."/>
            <person name="Ellison S."/>
            <person name="Senalik D."/>
            <person name="Macko-Podgorni A."/>
            <person name="Grzebelus D."/>
            <person name="Bostan H."/>
            <person name="Rolling W."/>
            <person name="Curaba J."/>
            <person name="Simon P."/>
        </authorList>
    </citation>
    <scope>NUCLEOTIDE SEQUENCE</scope>
    <source>
        <tissue evidence="1">Leaf</tissue>
    </source>
</reference>
<dbReference type="EMBL" id="CP093349">
    <property type="protein sequence ID" value="WOH09690.1"/>
    <property type="molecule type" value="Genomic_DNA"/>
</dbReference>
<evidence type="ECO:0000313" key="1">
    <source>
        <dbReference type="EMBL" id="WOH09690.1"/>
    </source>
</evidence>
<dbReference type="Gramene" id="KZM88319">
    <property type="protein sequence ID" value="KZM88319"/>
    <property type="gene ID" value="DCAR_025394"/>
</dbReference>
<organism evidence="1 2">
    <name type="scientific">Daucus carota subsp. sativus</name>
    <name type="common">Carrot</name>
    <dbReference type="NCBI Taxonomy" id="79200"/>
    <lineage>
        <taxon>Eukaryota</taxon>
        <taxon>Viridiplantae</taxon>
        <taxon>Streptophyta</taxon>
        <taxon>Embryophyta</taxon>
        <taxon>Tracheophyta</taxon>
        <taxon>Spermatophyta</taxon>
        <taxon>Magnoliopsida</taxon>
        <taxon>eudicotyledons</taxon>
        <taxon>Gunneridae</taxon>
        <taxon>Pentapetalae</taxon>
        <taxon>asterids</taxon>
        <taxon>campanulids</taxon>
        <taxon>Apiales</taxon>
        <taxon>Apiaceae</taxon>
        <taxon>Apioideae</taxon>
        <taxon>Scandiceae</taxon>
        <taxon>Daucinae</taxon>
        <taxon>Daucus</taxon>
        <taxon>Daucus sect. Daucus</taxon>
    </lineage>
</organism>
<accession>A0A161Y7D5</accession>
<evidence type="ECO:0000313" key="2">
    <source>
        <dbReference type="Proteomes" id="UP000077755"/>
    </source>
</evidence>
<proteinExistence type="predicted"/>
<dbReference type="AlphaFoldDB" id="A0A161Y7D5"/>
<reference evidence="1" key="1">
    <citation type="journal article" date="2016" name="Nat. Genet.">
        <title>A high-quality carrot genome assembly provides new insights into carotenoid accumulation and asterid genome evolution.</title>
        <authorList>
            <person name="Iorizzo M."/>
            <person name="Ellison S."/>
            <person name="Senalik D."/>
            <person name="Zeng P."/>
            <person name="Satapoomin P."/>
            <person name="Huang J."/>
            <person name="Bowman M."/>
            <person name="Iovene M."/>
            <person name="Sanseverino W."/>
            <person name="Cavagnaro P."/>
            <person name="Yildiz M."/>
            <person name="Macko-Podgorni A."/>
            <person name="Moranska E."/>
            <person name="Grzebelus E."/>
            <person name="Grzebelus D."/>
            <person name="Ashrafi H."/>
            <person name="Zheng Z."/>
            <person name="Cheng S."/>
            <person name="Spooner D."/>
            <person name="Van Deynze A."/>
            <person name="Simon P."/>
        </authorList>
    </citation>
    <scope>NUCLEOTIDE SEQUENCE</scope>
    <source>
        <tissue evidence="1">Leaf</tissue>
    </source>
</reference>
<dbReference type="Proteomes" id="UP000077755">
    <property type="component" value="Chromosome 7"/>
</dbReference>
<sequence>MKDVLSGLESALQLQKTFEMLDHDNLLSTNIVANATIGEASTSSTESDGFKSGVGSVFSDILITNAR</sequence>
<name>A0A161Y7D5_DAUCS</name>